<comment type="caution">
    <text evidence="1">The sequence shown here is derived from an EMBL/GenBank/DDBJ whole genome shotgun (WGS) entry which is preliminary data.</text>
</comment>
<gene>
    <name evidence="1" type="ORF">ENV17_06055</name>
</gene>
<organism evidence="1">
    <name type="scientific">Thermofilum pendens</name>
    <dbReference type="NCBI Taxonomy" id="2269"/>
    <lineage>
        <taxon>Archaea</taxon>
        <taxon>Thermoproteota</taxon>
        <taxon>Thermoprotei</taxon>
        <taxon>Thermofilales</taxon>
        <taxon>Thermofilaceae</taxon>
        <taxon>Thermofilum</taxon>
    </lineage>
</organism>
<dbReference type="Pfam" id="PF02585">
    <property type="entry name" value="PIG-L"/>
    <property type="match status" value="1"/>
</dbReference>
<reference evidence="1" key="1">
    <citation type="journal article" date="2020" name="mSystems">
        <title>Genome- and Community-Level Interaction Insights into Carbon Utilization and Element Cycling Functions of Hydrothermarchaeota in Hydrothermal Sediment.</title>
        <authorList>
            <person name="Zhou Z."/>
            <person name="Liu Y."/>
            <person name="Xu W."/>
            <person name="Pan J."/>
            <person name="Luo Z.H."/>
            <person name="Li M."/>
        </authorList>
    </citation>
    <scope>NUCLEOTIDE SEQUENCE [LARGE SCALE GENOMIC DNA]</scope>
    <source>
        <strain evidence="1">SpSt-735</strain>
    </source>
</reference>
<dbReference type="AlphaFoldDB" id="A0A7C4FF23"/>
<sequence length="271" mass="30338">MSSASLVEEVRELAARLGAHEALVRVARELFEELANPFEGCRRVLCVQPHPDDCEYGAGATLADLADEGVEITYLTLTDGSRGTLDPGVEPRQLTEVRRREQERAARIIGVKRLVWLDYPDGELSYSAEVRRRILGVVRGERPDVVIAPDPWLMYEAHPDHRLGGLLTLEAVMFSPLPLFDRGSPPHSVKVVMLYYTARPNYIRPVDRTFERKLEALKAHESQFASTWQTFKLYLEVIAAAYGGQVGSRYAEAFRVIPAVLLHASALSQLV</sequence>
<dbReference type="PANTHER" id="PTHR12993">
    <property type="entry name" value="N-ACETYLGLUCOSAMINYL-PHOSPHATIDYLINOSITOL DE-N-ACETYLASE-RELATED"/>
    <property type="match status" value="1"/>
</dbReference>
<dbReference type="InterPro" id="IPR003737">
    <property type="entry name" value="GlcNAc_PI_deacetylase-related"/>
</dbReference>
<proteinExistence type="predicted"/>
<protein>
    <submittedName>
        <fullName evidence="1">PIG-L family deacetylase</fullName>
    </submittedName>
</protein>
<dbReference type="InterPro" id="IPR024078">
    <property type="entry name" value="LmbE-like_dom_sf"/>
</dbReference>
<dbReference type="GO" id="GO:0016811">
    <property type="term" value="F:hydrolase activity, acting on carbon-nitrogen (but not peptide) bonds, in linear amides"/>
    <property type="evidence" value="ECO:0007669"/>
    <property type="project" value="TreeGrafter"/>
</dbReference>
<accession>A0A7C4FF23</accession>
<name>A0A7C4FF23_THEPE</name>
<dbReference type="PANTHER" id="PTHR12993:SF11">
    <property type="entry name" value="N-ACETYLGLUCOSAMINYL-PHOSPHATIDYLINOSITOL DE-N-ACETYLASE"/>
    <property type="match status" value="1"/>
</dbReference>
<evidence type="ECO:0000313" key="1">
    <source>
        <dbReference type="EMBL" id="HGI43929.1"/>
    </source>
</evidence>
<dbReference type="Gene3D" id="3.40.50.10320">
    <property type="entry name" value="LmbE-like"/>
    <property type="match status" value="1"/>
</dbReference>
<dbReference type="EMBL" id="DTFI01000151">
    <property type="protein sequence ID" value="HGI43929.1"/>
    <property type="molecule type" value="Genomic_DNA"/>
</dbReference>
<dbReference type="SUPFAM" id="SSF102588">
    <property type="entry name" value="LmbE-like"/>
    <property type="match status" value="1"/>
</dbReference>